<gene>
    <name evidence="2" type="ORF">HaLaN_31502</name>
</gene>
<keyword evidence="3" id="KW-1185">Reference proteome</keyword>
<organism evidence="2 3">
    <name type="scientific">Haematococcus lacustris</name>
    <name type="common">Green alga</name>
    <name type="synonym">Haematococcus pluvialis</name>
    <dbReference type="NCBI Taxonomy" id="44745"/>
    <lineage>
        <taxon>Eukaryota</taxon>
        <taxon>Viridiplantae</taxon>
        <taxon>Chlorophyta</taxon>
        <taxon>core chlorophytes</taxon>
        <taxon>Chlorophyceae</taxon>
        <taxon>CS clade</taxon>
        <taxon>Chlamydomonadales</taxon>
        <taxon>Haematococcaceae</taxon>
        <taxon>Haematococcus</taxon>
    </lineage>
</organism>
<sequence length="56" mass="5449">MASRSDAQGAAAETGGYAVDGDPNVVCATSASQCGVRLMTEVPELPAGTAPAAPLD</sequence>
<dbReference type="EMBL" id="BLLF01006495">
    <property type="protein sequence ID" value="GFH32304.1"/>
    <property type="molecule type" value="Genomic_DNA"/>
</dbReference>
<comment type="caution">
    <text evidence="2">The sequence shown here is derived from an EMBL/GenBank/DDBJ whole genome shotgun (WGS) entry which is preliminary data.</text>
</comment>
<evidence type="ECO:0000256" key="1">
    <source>
        <dbReference type="SAM" id="MobiDB-lite"/>
    </source>
</evidence>
<name>A0A6A0AJX8_HAELA</name>
<feature type="region of interest" description="Disordered" evidence="1">
    <location>
        <begin position="1"/>
        <end position="22"/>
    </location>
</feature>
<dbReference type="Proteomes" id="UP000485058">
    <property type="component" value="Unassembled WGS sequence"/>
</dbReference>
<evidence type="ECO:0000313" key="2">
    <source>
        <dbReference type="EMBL" id="GFH32304.1"/>
    </source>
</evidence>
<reference evidence="2 3" key="1">
    <citation type="submission" date="2020-02" db="EMBL/GenBank/DDBJ databases">
        <title>Draft genome sequence of Haematococcus lacustris strain NIES-144.</title>
        <authorList>
            <person name="Morimoto D."/>
            <person name="Nakagawa S."/>
            <person name="Yoshida T."/>
            <person name="Sawayama S."/>
        </authorList>
    </citation>
    <scope>NUCLEOTIDE SEQUENCE [LARGE SCALE GENOMIC DNA]</scope>
    <source>
        <strain evidence="2 3">NIES-144</strain>
    </source>
</reference>
<protein>
    <submittedName>
        <fullName evidence="2">Uncharacterized protein</fullName>
    </submittedName>
</protein>
<evidence type="ECO:0000313" key="3">
    <source>
        <dbReference type="Proteomes" id="UP000485058"/>
    </source>
</evidence>
<dbReference type="AlphaFoldDB" id="A0A6A0AJX8"/>
<proteinExistence type="predicted"/>
<accession>A0A6A0AJX8</accession>